<sequence length="72" mass="8335">MEFSLCPEPLKLNIHKNNYQLRSSECDSLKLVKEISCIKSMQTPCNRTGDHIVRVRLSLPKDFLNIRCQGDE</sequence>
<evidence type="ECO:0000313" key="2">
    <source>
        <dbReference type="Proteomes" id="UP001295684"/>
    </source>
</evidence>
<name>A0AAD1Y5X7_EUPCR</name>
<gene>
    <name evidence="1" type="ORF">ECRASSUSDP1_LOCUS26011</name>
</gene>
<evidence type="ECO:0000313" key="1">
    <source>
        <dbReference type="EMBL" id="CAI2384481.1"/>
    </source>
</evidence>
<protein>
    <submittedName>
        <fullName evidence="1">Uncharacterized protein</fullName>
    </submittedName>
</protein>
<comment type="caution">
    <text evidence="1">The sequence shown here is derived from an EMBL/GenBank/DDBJ whole genome shotgun (WGS) entry which is preliminary data.</text>
</comment>
<keyword evidence="2" id="KW-1185">Reference proteome</keyword>
<dbReference type="Proteomes" id="UP001295684">
    <property type="component" value="Unassembled WGS sequence"/>
</dbReference>
<dbReference type="EMBL" id="CAMPGE010026817">
    <property type="protein sequence ID" value="CAI2384481.1"/>
    <property type="molecule type" value="Genomic_DNA"/>
</dbReference>
<proteinExistence type="predicted"/>
<organism evidence="1 2">
    <name type="scientific">Euplotes crassus</name>
    <dbReference type="NCBI Taxonomy" id="5936"/>
    <lineage>
        <taxon>Eukaryota</taxon>
        <taxon>Sar</taxon>
        <taxon>Alveolata</taxon>
        <taxon>Ciliophora</taxon>
        <taxon>Intramacronucleata</taxon>
        <taxon>Spirotrichea</taxon>
        <taxon>Hypotrichia</taxon>
        <taxon>Euplotida</taxon>
        <taxon>Euplotidae</taxon>
        <taxon>Moneuplotes</taxon>
    </lineage>
</organism>
<dbReference type="AlphaFoldDB" id="A0AAD1Y5X7"/>
<reference evidence="1" key="1">
    <citation type="submission" date="2023-07" db="EMBL/GenBank/DDBJ databases">
        <authorList>
            <consortium name="AG Swart"/>
            <person name="Singh M."/>
            <person name="Singh A."/>
            <person name="Seah K."/>
            <person name="Emmerich C."/>
        </authorList>
    </citation>
    <scope>NUCLEOTIDE SEQUENCE</scope>
    <source>
        <strain evidence="1">DP1</strain>
    </source>
</reference>
<accession>A0AAD1Y5X7</accession>